<evidence type="ECO:0000256" key="12">
    <source>
        <dbReference type="SAM" id="SignalP"/>
    </source>
</evidence>
<keyword evidence="5" id="KW-0136">Cellulose degradation</keyword>
<keyword evidence="4 12" id="KW-0732">Signal</keyword>
<comment type="catalytic activity">
    <reaction evidence="10">
        <text>[(1-&gt;4)-beta-D-glucosyl]n+m + reduced acceptor + O2 = 4-dehydro-beta-D-glucosyl-[(1-&gt;4)-beta-D-glucosyl]n-1 + [(1-&gt;4)-beta-D-glucosyl]m + acceptor + H2O.</text>
        <dbReference type="EC" id="1.14.99.56"/>
    </reaction>
</comment>
<comment type="cofactor">
    <cofactor evidence="1">
        <name>Cu(2+)</name>
        <dbReference type="ChEBI" id="CHEBI:29036"/>
    </cofactor>
</comment>
<gene>
    <name evidence="14" type="ORF">DNG_10013</name>
</gene>
<evidence type="ECO:0000256" key="1">
    <source>
        <dbReference type="ARBA" id="ARBA00001973"/>
    </source>
</evidence>
<keyword evidence="7" id="KW-0119">Carbohydrate metabolism</keyword>
<protein>
    <recommendedName>
        <fullName evidence="11">lytic cellulose monooxygenase (C4-dehydrogenating)</fullName>
        <ecNumber evidence="11">1.14.99.56</ecNumber>
    </recommendedName>
</protein>
<evidence type="ECO:0000259" key="13">
    <source>
        <dbReference type="Pfam" id="PF03443"/>
    </source>
</evidence>
<dbReference type="Pfam" id="PF03443">
    <property type="entry name" value="AA9"/>
    <property type="match status" value="1"/>
</dbReference>
<organism evidence="14 15">
    <name type="scientific">Cephalotrichum gorgonifer</name>
    <dbReference type="NCBI Taxonomy" id="2041049"/>
    <lineage>
        <taxon>Eukaryota</taxon>
        <taxon>Fungi</taxon>
        <taxon>Dikarya</taxon>
        <taxon>Ascomycota</taxon>
        <taxon>Pezizomycotina</taxon>
        <taxon>Sordariomycetes</taxon>
        <taxon>Hypocreomycetidae</taxon>
        <taxon>Microascales</taxon>
        <taxon>Microascaceae</taxon>
        <taxon>Cephalotrichum</taxon>
    </lineage>
</organism>
<dbReference type="Gene3D" id="2.70.50.70">
    <property type="match status" value="1"/>
</dbReference>
<feature type="chain" id="PRO_5041915299" description="lytic cellulose monooxygenase (C4-dehydrogenating)" evidence="12">
    <location>
        <begin position="20"/>
        <end position="222"/>
    </location>
</feature>
<sequence length="222" mass="24063">MRRCIAPVFSLLSLASAHGAVTSYTISGTKYPGYQGFSPASSPPTIQRQWPNYDPIMTVTDPKMTCNGGTSAALSAPVSAGANVTAHWAQWTHAQGPVMVWLYDCQGAPFSACDGSAERWVKIDQLGLWGSQLNSENWGTAIVLAQLAWTSIIPYNIRPGNYLIRHELLALHQENTPQFYPECAQIVISGDGDAYPPAELNFKIPAYASQSDPGVTVCHLLH</sequence>
<evidence type="ECO:0000313" key="14">
    <source>
        <dbReference type="EMBL" id="SPO07319.1"/>
    </source>
</evidence>
<comment type="caution">
    <text evidence="14">The sequence shown here is derived from an EMBL/GenBank/DDBJ whole genome shotgun (WGS) entry which is preliminary data.</text>
</comment>
<evidence type="ECO:0000256" key="6">
    <source>
        <dbReference type="ARBA" id="ARBA00023157"/>
    </source>
</evidence>
<evidence type="ECO:0000256" key="4">
    <source>
        <dbReference type="ARBA" id="ARBA00022729"/>
    </source>
</evidence>
<dbReference type="InterPro" id="IPR005103">
    <property type="entry name" value="AA9_LPMO"/>
</dbReference>
<comment type="similarity">
    <text evidence="9">Belongs to the polysaccharide monooxygenase AA9 family.</text>
</comment>
<dbReference type="PANTHER" id="PTHR33353:SF19">
    <property type="entry name" value="GLYCOSYLHYDROLASE FAMILY 61-8 PROTEIN"/>
    <property type="match status" value="1"/>
</dbReference>
<dbReference type="EC" id="1.14.99.56" evidence="11"/>
<evidence type="ECO:0000256" key="7">
    <source>
        <dbReference type="ARBA" id="ARBA00023277"/>
    </source>
</evidence>
<feature type="signal peptide" evidence="12">
    <location>
        <begin position="1"/>
        <end position="19"/>
    </location>
</feature>
<proteinExistence type="inferred from homology"/>
<comment type="subcellular location">
    <subcellularLocation>
        <location evidence="2">Secreted</location>
    </subcellularLocation>
</comment>
<evidence type="ECO:0000256" key="11">
    <source>
        <dbReference type="ARBA" id="ARBA00047174"/>
    </source>
</evidence>
<keyword evidence="8" id="KW-0624">Polysaccharide degradation</keyword>
<reference evidence="14" key="1">
    <citation type="submission" date="2018-03" db="EMBL/GenBank/DDBJ databases">
        <authorList>
            <person name="Guldener U."/>
        </authorList>
    </citation>
    <scope>NUCLEOTIDE SEQUENCE</scope>
</reference>
<evidence type="ECO:0000256" key="10">
    <source>
        <dbReference type="ARBA" id="ARBA00045077"/>
    </source>
</evidence>
<dbReference type="Proteomes" id="UP001187682">
    <property type="component" value="Unassembled WGS sequence"/>
</dbReference>
<dbReference type="CDD" id="cd21175">
    <property type="entry name" value="LPMO_AA9"/>
    <property type="match status" value="1"/>
</dbReference>
<feature type="domain" description="Auxiliary Activity family 9 catalytic" evidence="13">
    <location>
        <begin position="18"/>
        <end position="217"/>
    </location>
</feature>
<dbReference type="AlphaFoldDB" id="A0AAE8SZU0"/>
<evidence type="ECO:0000256" key="2">
    <source>
        <dbReference type="ARBA" id="ARBA00004613"/>
    </source>
</evidence>
<keyword evidence="6" id="KW-1015">Disulfide bond</keyword>
<keyword evidence="15" id="KW-1185">Reference proteome</keyword>
<evidence type="ECO:0000256" key="8">
    <source>
        <dbReference type="ARBA" id="ARBA00023326"/>
    </source>
</evidence>
<evidence type="ECO:0000256" key="3">
    <source>
        <dbReference type="ARBA" id="ARBA00022525"/>
    </source>
</evidence>
<keyword evidence="3" id="KW-0964">Secreted</keyword>
<dbReference type="InterPro" id="IPR049892">
    <property type="entry name" value="AA9"/>
</dbReference>
<dbReference type="GO" id="GO:0005576">
    <property type="term" value="C:extracellular region"/>
    <property type="evidence" value="ECO:0007669"/>
    <property type="project" value="UniProtKB-SubCell"/>
</dbReference>
<evidence type="ECO:0000256" key="9">
    <source>
        <dbReference type="ARBA" id="ARBA00044502"/>
    </source>
</evidence>
<accession>A0AAE8SZU0</accession>
<evidence type="ECO:0000256" key="5">
    <source>
        <dbReference type="ARBA" id="ARBA00023001"/>
    </source>
</evidence>
<name>A0AAE8SZU0_9PEZI</name>
<dbReference type="EMBL" id="ONZQ02000019">
    <property type="protein sequence ID" value="SPO07319.1"/>
    <property type="molecule type" value="Genomic_DNA"/>
</dbReference>
<dbReference type="GO" id="GO:0030245">
    <property type="term" value="P:cellulose catabolic process"/>
    <property type="evidence" value="ECO:0007669"/>
    <property type="project" value="UniProtKB-KW"/>
</dbReference>
<dbReference type="PANTHER" id="PTHR33353">
    <property type="entry name" value="PUTATIVE (AFU_ORTHOLOGUE AFUA_1G12560)-RELATED"/>
    <property type="match status" value="1"/>
</dbReference>
<evidence type="ECO:0000313" key="15">
    <source>
        <dbReference type="Proteomes" id="UP001187682"/>
    </source>
</evidence>